<evidence type="ECO:0000259" key="1">
    <source>
        <dbReference type="Pfam" id="PF16244"/>
    </source>
</evidence>
<dbReference type="Pfam" id="PF16244">
    <property type="entry name" value="DUF4901"/>
    <property type="match status" value="1"/>
</dbReference>
<dbReference type="AlphaFoldDB" id="A0A1I4UMK8"/>
<evidence type="ECO:0000313" key="3">
    <source>
        <dbReference type="Proteomes" id="UP000198535"/>
    </source>
</evidence>
<protein>
    <recommendedName>
        <fullName evidence="1">YcdB/YcdC repeated domain-containing protein</fullName>
    </recommendedName>
</protein>
<sequence length="305" mass="34186">MKITHILIAILLLTAMTIIGSIASDQEWIITTKEEQSSHSKYLDPNTADVKVSFEEAKNILNSKNTDLKADSINGKLINDSDFGIIWRLTSKTSNDESIIVGIDADDGNILFIYDDSKETRADNKISKEEAIKNAEKYMENELSDEQQKEVQFETAFYLEPVADDLPGSYHVSYDRMINGIASLSDGIVIMVNAETGYVTSYTELWNMPEEDTYVVNKEVILTEKEAAEYLKQFIGNEAYDGKVSSTTEVIKSKLVWKYTGKNEIRLAWWMQFTDPKLGLDGSLPGLVCIDANTGEVLIADYIIG</sequence>
<dbReference type="EMBL" id="FOUJ01000007">
    <property type="protein sequence ID" value="SFM90151.1"/>
    <property type="molecule type" value="Genomic_DNA"/>
</dbReference>
<dbReference type="OrthoDB" id="132120at2157"/>
<evidence type="ECO:0000313" key="2">
    <source>
        <dbReference type="EMBL" id="SFM90151.1"/>
    </source>
</evidence>
<organism evidence="2 3">
    <name type="scientific">Methanolobus profundi</name>
    <dbReference type="NCBI Taxonomy" id="487685"/>
    <lineage>
        <taxon>Archaea</taxon>
        <taxon>Methanobacteriati</taxon>
        <taxon>Methanobacteriota</taxon>
        <taxon>Stenosarchaea group</taxon>
        <taxon>Methanomicrobia</taxon>
        <taxon>Methanosarcinales</taxon>
        <taxon>Methanosarcinaceae</taxon>
        <taxon>Methanolobus</taxon>
    </lineage>
</organism>
<accession>A0A1I4UMK8</accession>
<dbReference type="Proteomes" id="UP000198535">
    <property type="component" value="Unassembled WGS sequence"/>
</dbReference>
<feature type="domain" description="YcdB/YcdC repeated" evidence="1">
    <location>
        <begin position="80"/>
        <end position="203"/>
    </location>
</feature>
<dbReference type="RefSeq" id="WP_091937981.1">
    <property type="nucleotide sequence ID" value="NZ_FOUJ01000007.1"/>
</dbReference>
<name>A0A1I4UMK8_9EURY</name>
<dbReference type="InterPro" id="IPR032599">
    <property type="entry name" value="YcdB/YcdC_rep_domain"/>
</dbReference>
<keyword evidence="3" id="KW-1185">Reference proteome</keyword>
<reference evidence="3" key="1">
    <citation type="submission" date="2016-10" db="EMBL/GenBank/DDBJ databases">
        <authorList>
            <person name="Varghese N."/>
            <person name="Submissions S."/>
        </authorList>
    </citation>
    <scope>NUCLEOTIDE SEQUENCE [LARGE SCALE GENOMIC DNA]</scope>
    <source>
        <strain evidence="3">Mob M</strain>
    </source>
</reference>
<proteinExistence type="predicted"/>
<gene>
    <name evidence="2" type="ORF">SAMN04488696_2791</name>
</gene>